<evidence type="ECO:0000256" key="1">
    <source>
        <dbReference type="SAM" id="Phobius"/>
    </source>
</evidence>
<keyword evidence="1" id="KW-1133">Transmembrane helix</keyword>
<keyword evidence="3" id="KW-1185">Reference proteome</keyword>
<dbReference type="Proteomes" id="UP000540989">
    <property type="component" value="Unassembled WGS sequence"/>
</dbReference>
<proteinExistence type="predicted"/>
<keyword evidence="1" id="KW-0812">Transmembrane</keyword>
<evidence type="ECO:0000313" key="2">
    <source>
        <dbReference type="EMBL" id="MBB5058793.1"/>
    </source>
</evidence>
<dbReference type="AlphaFoldDB" id="A0A7W7ZF90"/>
<gene>
    <name evidence="2" type="ORF">HDF16_003507</name>
</gene>
<dbReference type="RefSeq" id="WP_184219019.1">
    <property type="nucleotide sequence ID" value="NZ_JACHIP010000004.1"/>
</dbReference>
<comment type="caution">
    <text evidence="2">The sequence shown here is derived from an EMBL/GenBank/DDBJ whole genome shotgun (WGS) entry which is preliminary data.</text>
</comment>
<sequence>MSRISVYRTSGLCFLVFLIGVVVGGALIASIHQPNHIHLSVLPYEGVNVSPEPGDVIDWSSYGQDNPPTITFSPFTSSPCRDKTPGSTCIYAGTRDNIYTYSCSGSAICDPGMGPSSGTKGGGGSGNKLAYVSGLQLLATALYKVDLPVDRVLGLVAEPAKPYVPFGPPSPQPFAGDGSADAEVNCDSSSNKIQIDNPSITKQVGRSIYWLGNPSVSIAVDPSICKGDMSSARAIQSCQVIKAAPATAYTITDAACTAQPTLSTPTITTTP</sequence>
<dbReference type="EMBL" id="JACHIP010000004">
    <property type="protein sequence ID" value="MBB5058793.1"/>
    <property type="molecule type" value="Genomic_DNA"/>
</dbReference>
<protein>
    <submittedName>
        <fullName evidence="2">Uncharacterized protein</fullName>
    </submittedName>
</protein>
<evidence type="ECO:0000313" key="3">
    <source>
        <dbReference type="Proteomes" id="UP000540989"/>
    </source>
</evidence>
<organism evidence="2 3">
    <name type="scientific">Granulicella aggregans</name>
    <dbReference type="NCBI Taxonomy" id="474949"/>
    <lineage>
        <taxon>Bacteria</taxon>
        <taxon>Pseudomonadati</taxon>
        <taxon>Acidobacteriota</taxon>
        <taxon>Terriglobia</taxon>
        <taxon>Terriglobales</taxon>
        <taxon>Acidobacteriaceae</taxon>
        <taxon>Granulicella</taxon>
    </lineage>
</organism>
<feature type="transmembrane region" description="Helical" evidence="1">
    <location>
        <begin position="12"/>
        <end position="31"/>
    </location>
</feature>
<keyword evidence="1" id="KW-0472">Membrane</keyword>
<reference evidence="2 3" key="1">
    <citation type="submission" date="2020-08" db="EMBL/GenBank/DDBJ databases">
        <title>Genomic Encyclopedia of Type Strains, Phase IV (KMG-V): Genome sequencing to study the core and pangenomes of soil and plant-associated prokaryotes.</title>
        <authorList>
            <person name="Whitman W."/>
        </authorList>
    </citation>
    <scope>NUCLEOTIDE SEQUENCE [LARGE SCALE GENOMIC DNA]</scope>
    <source>
        <strain evidence="2 3">M8UP14</strain>
    </source>
</reference>
<accession>A0A7W7ZF90</accession>
<name>A0A7W7ZF90_9BACT</name>